<dbReference type="FunFam" id="3.40.120.10:FF:000006">
    <property type="entry name" value="Phosphoglucomutase PgmA"/>
    <property type="match status" value="1"/>
</dbReference>
<evidence type="ECO:0000256" key="5">
    <source>
        <dbReference type="ARBA" id="ARBA00022526"/>
    </source>
</evidence>
<proteinExistence type="inferred from homology"/>
<keyword evidence="5" id="KW-0313">Glucose metabolism</keyword>
<evidence type="ECO:0000256" key="7">
    <source>
        <dbReference type="ARBA" id="ARBA00022723"/>
    </source>
</evidence>
<dbReference type="EMBL" id="CP003597">
    <property type="protein sequence ID" value="AFY89017.1"/>
    <property type="molecule type" value="Genomic_DNA"/>
</dbReference>
<evidence type="ECO:0000313" key="14">
    <source>
        <dbReference type="EMBL" id="AFY89017.1"/>
    </source>
</evidence>
<evidence type="ECO:0000256" key="4">
    <source>
        <dbReference type="ARBA" id="ARBA00012728"/>
    </source>
</evidence>
<dbReference type="FunFam" id="3.40.120.10:FF:000004">
    <property type="entry name" value="Phosphoglucomutase 5"/>
    <property type="match status" value="1"/>
</dbReference>
<evidence type="ECO:0000256" key="8">
    <source>
        <dbReference type="ARBA" id="ARBA00022842"/>
    </source>
</evidence>
<dbReference type="Pfam" id="PF02879">
    <property type="entry name" value="PGM_PMM_II"/>
    <property type="match status" value="1"/>
</dbReference>
<dbReference type="PANTHER" id="PTHR22573">
    <property type="entry name" value="PHOSPHOHEXOMUTASE FAMILY MEMBER"/>
    <property type="match status" value="1"/>
</dbReference>
<dbReference type="GO" id="GO:0004614">
    <property type="term" value="F:phosphoglucomutase activity"/>
    <property type="evidence" value="ECO:0007669"/>
    <property type="project" value="UniProtKB-EC"/>
</dbReference>
<evidence type="ECO:0000256" key="6">
    <source>
        <dbReference type="ARBA" id="ARBA00022553"/>
    </source>
</evidence>
<dbReference type="Pfam" id="PF02880">
    <property type="entry name" value="PGM_PMM_III"/>
    <property type="match status" value="1"/>
</dbReference>
<dbReference type="AlphaFoldDB" id="K9U1P1"/>
<keyword evidence="8" id="KW-0460">Magnesium</keyword>
<feature type="domain" description="Alpha-D-phosphohexomutase alpha/beta/alpha" evidence="12">
    <location>
        <begin position="313"/>
        <end position="410"/>
    </location>
</feature>
<dbReference type="eggNOG" id="COG0033">
    <property type="taxonomic scope" value="Bacteria"/>
</dbReference>
<accession>K9U1P1</accession>
<sequence>MFDKLLFWRQCKTFHTFSDRDRLLPHSCEARSMSVAIASAPSSQLSSHHAIHCSLLVRSLITDLRVMAREDGNVKIAPDILIFQAKCHSAKCNHEYRSKIPNSAIALFEKFTVANARSGTITYSMNILEVSTTPFTDQKPGTSGLRKAVKVFQQPHYLENFVQSIFDSLEGCQGQTLALGGDGRYYNTKAIQIILKMAAANGFSRIKVGHRGILSTPATSCIIRQYKTLGGIILSASHNPGGVDGDFGVKYNTGNGGPAPEKVTEAIYARSKTIDRYKILDAPDIDLDTLGESRLGEMTVEVIDSVQDYQKLMESLFDFDRIRQFLTSGKRICIDSMHAVTGPYARAIFEQSLGAPQGTVVNGTPLEDFGGGHPDPNLVYAHDLVEILFGDNAPDFGAASDGDGDRNMILGKHFFVTPSDSLAVLTANAKLVPGYASGLAGVARSMPTSQAADRVAAKLGIDCYETPTGWKFFGNLLDAGKATLCGEESFGTGSNHIREKDGLWAVLFWLNILAVRQQSVEHIVREHWQTYGRNYYSRHDYEGVDSDRANTLMEKLRSVAPTLKGKRYGQYEVEYGDDFSYTDPIDGSISSKQGVRIGFVDGSRIVFRLSGTGTQGATLRVYFESYEGDSSKQDLEVQQALAEPIAIAQEVAQIREYTGMSKPTVIT</sequence>
<dbReference type="InterPro" id="IPR005846">
    <property type="entry name" value="A-D-PHexomutase_a/b/a-III"/>
</dbReference>
<comment type="similarity">
    <text evidence="3">Belongs to the phosphohexose mutase family.</text>
</comment>
<dbReference type="KEGG" id="cthe:Chro_3562"/>
<protein>
    <recommendedName>
        <fullName evidence="4">phosphoglucomutase (alpha-D-glucose-1,6-bisphosphate-dependent)</fullName>
        <ecNumber evidence="4">5.4.2.2</ecNumber>
    </recommendedName>
</protein>
<evidence type="ECO:0000259" key="13">
    <source>
        <dbReference type="Pfam" id="PF02880"/>
    </source>
</evidence>
<feature type="domain" description="Alpha-D-phosphohexomutase alpha/beta/alpha" evidence="11">
    <location>
        <begin position="138"/>
        <end position="277"/>
    </location>
</feature>
<name>K9U1P1_CHRTP</name>
<reference evidence="14 15" key="1">
    <citation type="submission" date="2012-06" db="EMBL/GenBank/DDBJ databases">
        <title>Finished chromosome of genome of Chroococcidiopsis thermalis PCC 7203.</title>
        <authorList>
            <consortium name="US DOE Joint Genome Institute"/>
            <person name="Gugger M."/>
            <person name="Coursin T."/>
            <person name="Rippka R."/>
            <person name="Tandeau De Marsac N."/>
            <person name="Huntemann M."/>
            <person name="Wei C.-L."/>
            <person name="Han J."/>
            <person name="Detter J.C."/>
            <person name="Han C."/>
            <person name="Tapia R."/>
            <person name="Davenport K."/>
            <person name="Daligault H."/>
            <person name="Erkkila T."/>
            <person name="Gu W."/>
            <person name="Munk A.C.C."/>
            <person name="Teshima H."/>
            <person name="Xu Y."/>
            <person name="Chain P."/>
            <person name="Chen A."/>
            <person name="Krypides N."/>
            <person name="Mavromatis K."/>
            <person name="Markowitz V."/>
            <person name="Szeto E."/>
            <person name="Ivanova N."/>
            <person name="Mikhailova N."/>
            <person name="Ovchinnikova G."/>
            <person name="Pagani I."/>
            <person name="Pati A."/>
            <person name="Goodwin L."/>
            <person name="Peters L."/>
            <person name="Pitluck S."/>
            <person name="Woyke T."/>
            <person name="Kerfeld C."/>
        </authorList>
    </citation>
    <scope>NUCLEOTIDE SEQUENCE [LARGE SCALE GENOMIC DNA]</scope>
    <source>
        <strain evidence="14 15">PCC 7203</strain>
    </source>
</reference>
<evidence type="ECO:0000256" key="3">
    <source>
        <dbReference type="ARBA" id="ARBA00010231"/>
    </source>
</evidence>
<evidence type="ECO:0000259" key="11">
    <source>
        <dbReference type="Pfam" id="PF02878"/>
    </source>
</evidence>
<evidence type="ECO:0000313" key="15">
    <source>
        <dbReference type="Proteomes" id="UP000010384"/>
    </source>
</evidence>
<dbReference type="SUPFAM" id="SSF53738">
    <property type="entry name" value="Phosphoglucomutase, first 3 domains"/>
    <property type="match status" value="2"/>
</dbReference>
<dbReference type="InParanoid" id="K9U1P1"/>
<dbReference type="InterPro" id="IPR016066">
    <property type="entry name" value="A-D-PHexomutase_CS"/>
</dbReference>
<dbReference type="Pfam" id="PF24947">
    <property type="entry name" value="PGM1_C_vert_fung"/>
    <property type="match status" value="1"/>
</dbReference>
<dbReference type="InterPro" id="IPR005845">
    <property type="entry name" value="A-D-PHexomutase_a/b/a-II"/>
</dbReference>
<dbReference type="InterPro" id="IPR005844">
    <property type="entry name" value="A-D-PHexomutase_a/b/a-I"/>
</dbReference>
<evidence type="ECO:0000256" key="2">
    <source>
        <dbReference type="ARBA" id="ARBA00001946"/>
    </source>
</evidence>
<keyword evidence="6" id="KW-0597">Phosphoprotein</keyword>
<dbReference type="SUPFAM" id="SSF55957">
    <property type="entry name" value="Phosphoglucomutase, C-terminal domain"/>
    <property type="match status" value="1"/>
</dbReference>
<dbReference type="GO" id="GO:0000287">
    <property type="term" value="F:magnesium ion binding"/>
    <property type="evidence" value="ECO:0007669"/>
    <property type="project" value="InterPro"/>
</dbReference>
<dbReference type="FunFam" id="3.30.310.50:FF:000002">
    <property type="entry name" value="Phosphoglucomutase 5"/>
    <property type="match status" value="1"/>
</dbReference>
<dbReference type="PRINTS" id="PR00509">
    <property type="entry name" value="PGMPMM"/>
</dbReference>
<dbReference type="CDD" id="cd03085">
    <property type="entry name" value="PGM1"/>
    <property type="match status" value="1"/>
</dbReference>
<dbReference type="FunFam" id="3.40.120.10:FF:000005">
    <property type="entry name" value="Phosphoglucomutase 5"/>
    <property type="match status" value="1"/>
</dbReference>
<dbReference type="InterPro" id="IPR036900">
    <property type="entry name" value="A-D-PHexomutase_C_sf"/>
</dbReference>
<dbReference type="STRING" id="251229.Chro_3562"/>
<dbReference type="InterPro" id="IPR005841">
    <property type="entry name" value="Alpha-D-phosphohexomutase_SF"/>
</dbReference>
<dbReference type="PROSITE" id="PS00710">
    <property type="entry name" value="PGM_PMM"/>
    <property type="match status" value="1"/>
</dbReference>
<evidence type="ECO:0000256" key="1">
    <source>
        <dbReference type="ARBA" id="ARBA00000443"/>
    </source>
</evidence>
<dbReference type="EC" id="5.4.2.2" evidence="4"/>
<dbReference type="PANTHER" id="PTHR22573:SF2">
    <property type="entry name" value="PHOSPHOGLUCOMUTASE"/>
    <property type="match status" value="1"/>
</dbReference>
<keyword evidence="7" id="KW-0479">Metal-binding</keyword>
<dbReference type="Proteomes" id="UP000010384">
    <property type="component" value="Chromosome"/>
</dbReference>
<evidence type="ECO:0000259" key="12">
    <source>
        <dbReference type="Pfam" id="PF02879"/>
    </source>
</evidence>
<dbReference type="GO" id="GO:0005829">
    <property type="term" value="C:cytosol"/>
    <property type="evidence" value="ECO:0007669"/>
    <property type="project" value="TreeGrafter"/>
</dbReference>
<evidence type="ECO:0000256" key="9">
    <source>
        <dbReference type="ARBA" id="ARBA00023235"/>
    </source>
</evidence>
<dbReference type="Pfam" id="PF02878">
    <property type="entry name" value="PGM_PMM_I"/>
    <property type="match status" value="1"/>
</dbReference>
<keyword evidence="15" id="KW-1185">Reference proteome</keyword>
<dbReference type="NCBIfam" id="NF005737">
    <property type="entry name" value="PRK07564.1-1"/>
    <property type="match status" value="1"/>
</dbReference>
<comment type="cofactor">
    <cofactor evidence="2">
        <name>Mg(2+)</name>
        <dbReference type="ChEBI" id="CHEBI:18420"/>
    </cofactor>
</comment>
<dbReference type="PATRIC" id="fig|251229.3.peg.4154"/>
<dbReference type="Gene3D" id="3.40.120.10">
    <property type="entry name" value="Alpha-D-Glucose-1,6-Bisphosphate, subunit A, domain 3"/>
    <property type="match status" value="3"/>
</dbReference>
<keyword evidence="9" id="KW-0413">Isomerase</keyword>
<organism evidence="14 15">
    <name type="scientific">Chroococcidiopsis thermalis (strain PCC 7203)</name>
    <dbReference type="NCBI Taxonomy" id="251229"/>
    <lineage>
        <taxon>Bacteria</taxon>
        <taxon>Bacillati</taxon>
        <taxon>Cyanobacteriota</taxon>
        <taxon>Cyanophyceae</taxon>
        <taxon>Chroococcidiopsidales</taxon>
        <taxon>Chroococcidiopsidaceae</taxon>
        <taxon>Chroococcidiopsis</taxon>
    </lineage>
</organism>
<dbReference type="InterPro" id="IPR045244">
    <property type="entry name" value="PGM"/>
</dbReference>
<gene>
    <name evidence="14" type="ORF">Chro_3562</name>
</gene>
<keyword evidence="10" id="KW-0119">Carbohydrate metabolism</keyword>
<feature type="domain" description="Alpha-D-phosphohexomutase alpha/beta/alpha" evidence="13">
    <location>
        <begin position="419"/>
        <end position="531"/>
    </location>
</feature>
<dbReference type="HOGENOM" id="CLU_009330_0_1_3"/>
<dbReference type="GO" id="GO:0006006">
    <property type="term" value="P:glucose metabolic process"/>
    <property type="evidence" value="ECO:0007669"/>
    <property type="project" value="UniProtKB-KW"/>
</dbReference>
<dbReference type="Gene3D" id="3.30.310.50">
    <property type="entry name" value="Alpha-D-phosphohexomutase, C-terminal domain"/>
    <property type="match status" value="1"/>
</dbReference>
<comment type="catalytic activity">
    <reaction evidence="1">
        <text>alpha-D-glucose 1-phosphate = alpha-D-glucose 6-phosphate</text>
        <dbReference type="Rhea" id="RHEA:23536"/>
        <dbReference type="ChEBI" id="CHEBI:58225"/>
        <dbReference type="ChEBI" id="CHEBI:58601"/>
        <dbReference type="EC" id="5.4.2.2"/>
    </reaction>
</comment>
<dbReference type="InterPro" id="IPR016055">
    <property type="entry name" value="A-D-PHexomutase_a/b/a-I/II/III"/>
</dbReference>
<evidence type="ECO:0000256" key="10">
    <source>
        <dbReference type="ARBA" id="ARBA00023277"/>
    </source>
</evidence>